<feature type="chain" id="PRO_5038852238" evidence="1">
    <location>
        <begin position="21"/>
        <end position="196"/>
    </location>
</feature>
<comment type="caution">
    <text evidence="3">The sequence shown here is derived from an EMBL/GenBank/DDBJ whole genome shotgun (WGS) entry which is preliminary data.</text>
</comment>
<reference evidence="3 4" key="1">
    <citation type="submission" date="2019-03" db="EMBL/GenBank/DDBJ databases">
        <title>Genomic Encyclopedia of Type Strains, Phase IV (KMG-IV): sequencing the most valuable type-strain genomes for metagenomic binning, comparative biology and taxonomic classification.</title>
        <authorList>
            <person name="Goeker M."/>
        </authorList>
    </citation>
    <scope>NUCLEOTIDE SEQUENCE [LARGE SCALE GENOMIC DNA]</scope>
    <source>
        <strain evidence="3 4">DSM 28867</strain>
    </source>
</reference>
<sequence>MKKIIGILLCFGFLISGLSACGKDENKNKSQNVCGIDCEKADVSDYEAFDDKDHVFLKVNMNQANEFLENKEFTGVIYYGFPTCPWCIEVLPVLNDVAKSEDMNVYYVDREDDENKAHPEWREKATKILDNAYGLETNEEGEPNLFVPEVVFVKEGKIVGHHMGTNEDHDATERKMTEPEKKELQTVYEKLFAKIK</sequence>
<dbReference type="PROSITE" id="PS51352">
    <property type="entry name" value="THIOREDOXIN_2"/>
    <property type="match status" value="1"/>
</dbReference>
<proteinExistence type="predicted"/>
<evidence type="ECO:0000259" key="2">
    <source>
        <dbReference type="PROSITE" id="PS51352"/>
    </source>
</evidence>
<feature type="domain" description="Thioredoxin" evidence="2">
    <location>
        <begin position="34"/>
        <end position="181"/>
    </location>
</feature>
<dbReference type="InterPro" id="IPR013766">
    <property type="entry name" value="Thioredoxin_domain"/>
</dbReference>
<keyword evidence="4" id="KW-1185">Reference proteome</keyword>
<keyword evidence="1" id="KW-0732">Signal</keyword>
<dbReference type="Gene3D" id="3.40.30.10">
    <property type="entry name" value="Glutaredoxin"/>
    <property type="match status" value="1"/>
</dbReference>
<gene>
    <name evidence="3" type="ORF">EDD63_12823</name>
</gene>
<name>A0A4R7ZEV3_9FIRM</name>
<dbReference type="PROSITE" id="PS51257">
    <property type="entry name" value="PROKAR_LIPOPROTEIN"/>
    <property type="match status" value="1"/>
</dbReference>
<evidence type="ECO:0000313" key="4">
    <source>
        <dbReference type="Proteomes" id="UP000294743"/>
    </source>
</evidence>
<dbReference type="AlphaFoldDB" id="A0A4R7ZEV3"/>
<accession>A0A4R7ZEV3</accession>
<evidence type="ECO:0000256" key="1">
    <source>
        <dbReference type="SAM" id="SignalP"/>
    </source>
</evidence>
<evidence type="ECO:0000313" key="3">
    <source>
        <dbReference type="EMBL" id="TDW16119.1"/>
    </source>
</evidence>
<protein>
    <submittedName>
        <fullName evidence="3">Putative bacteriocin transport accessory protein</fullName>
    </submittedName>
</protein>
<feature type="signal peptide" evidence="1">
    <location>
        <begin position="1"/>
        <end position="20"/>
    </location>
</feature>
<dbReference type="RefSeq" id="WP_134170181.1">
    <property type="nucleotide sequence ID" value="NZ_SODD01000028.1"/>
</dbReference>
<dbReference type="Proteomes" id="UP000294743">
    <property type="component" value="Unassembled WGS sequence"/>
</dbReference>
<dbReference type="InterPro" id="IPR036249">
    <property type="entry name" value="Thioredoxin-like_sf"/>
</dbReference>
<dbReference type="OrthoDB" id="9792987at2"/>
<dbReference type="EMBL" id="SODD01000028">
    <property type="protein sequence ID" value="TDW16119.1"/>
    <property type="molecule type" value="Genomic_DNA"/>
</dbReference>
<dbReference type="SUPFAM" id="SSF52833">
    <property type="entry name" value="Thioredoxin-like"/>
    <property type="match status" value="1"/>
</dbReference>
<organism evidence="3 4">
    <name type="scientific">Breznakia blatticola</name>
    <dbReference type="NCBI Taxonomy" id="1754012"/>
    <lineage>
        <taxon>Bacteria</taxon>
        <taxon>Bacillati</taxon>
        <taxon>Bacillota</taxon>
        <taxon>Erysipelotrichia</taxon>
        <taxon>Erysipelotrichales</taxon>
        <taxon>Erysipelotrichaceae</taxon>
        <taxon>Breznakia</taxon>
    </lineage>
</organism>